<dbReference type="Pfam" id="PF12588">
    <property type="entry name" value="PSDC"/>
    <property type="match status" value="1"/>
</dbReference>
<evidence type="ECO:0000259" key="3">
    <source>
        <dbReference type="Pfam" id="PF12588"/>
    </source>
</evidence>
<dbReference type="InterPro" id="IPR022237">
    <property type="entry name" value="PsiD-like"/>
</dbReference>
<dbReference type="STRING" id="149040.A0A194X9X7"/>
<feature type="domain" description="L-tryptophan decarboxylase PsiD-like" evidence="3">
    <location>
        <begin position="37"/>
        <end position="176"/>
    </location>
</feature>
<proteinExistence type="predicted"/>
<dbReference type="GO" id="GO:0006646">
    <property type="term" value="P:phosphatidylethanolamine biosynthetic process"/>
    <property type="evidence" value="ECO:0007669"/>
    <property type="project" value="TreeGrafter"/>
</dbReference>
<dbReference type="PANTHER" id="PTHR10067:SF9">
    <property type="entry name" value="PHOSPHATIDYLSERINE DECARBOXYLASE FAMILY PROTEIN (AFU_ORTHOLOGUE AFUA_7G01730)"/>
    <property type="match status" value="1"/>
</dbReference>
<dbReference type="InterPro" id="IPR003817">
    <property type="entry name" value="PS_Dcarbxylase"/>
</dbReference>
<evidence type="ECO:0000256" key="2">
    <source>
        <dbReference type="ARBA" id="ARBA00023239"/>
    </source>
</evidence>
<sequence length="431" mass="48745">MSHIPDEHKWLPQDHRIHKQWLQDTVKHVDKNPKALHPVLEEFKEMIEKDTRLFMLLNSMFEQIPHKKQYAKDPAGERQIRDYHHMLQVMNHLLTTPPSWSDREFGAGVVGLPFFAIFDWPMATPSGFAVFQDPKVNSMLKKVLHVWGEFLQTPESAKVLDNSSSGWFGDSGLKDLQTAANSAAGTSHTFEDMFICDSNDKYRGFNSWDNFFTRHFKEGIRPIASPDDDNVIANVCESKPYKVAHDVKAHEKFWIKGQPYSVRNMLAHDELADQFVGGTIYQAFLSALSYHRWHAPVSGKIVKQYVVDGTYFSEPPFTSFEASDDKKSGGENVGQEYLSAMAARGLIFIEADNSAIGLMCVIPIGMVEVSTVDIVVKEGQHVKKGDELGMFHFGGSTHCVLFRKGVKLEGFPEPGRKNNVPVRSELCRVSK</sequence>
<dbReference type="AlphaFoldDB" id="A0A194X9X7"/>
<gene>
    <name evidence="4" type="ORF">LY89DRAFT_697693</name>
</gene>
<reference evidence="4 5" key="1">
    <citation type="submission" date="2015-10" db="EMBL/GenBank/DDBJ databases">
        <title>Full genome of DAOMC 229536 Phialocephala scopiformis, a fungal endophyte of spruce producing the potent anti-insectan compound rugulosin.</title>
        <authorList>
            <consortium name="DOE Joint Genome Institute"/>
            <person name="Walker A.K."/>
            <person name="Frasz S.L."/>
            <person name="Seifert K.A."/>
            <person name="Miller J.D."/>
            <person name="Mondo S.J."/>
            <person name="Labutti K."/>
            <person name="Lipzen A."/>
            <person name="Dockter R."/>
            <person name="Kennedy M."/>
            <person name="Grigoriev I.V."/>
            <person name="Spatafora J.W."/>
        </authorList>
    </citation>
    <scope>NUCLEOTIDE SEQUENCE [LARGE SCALE GENOMIC DNA]</scope>
    <source>
        <strain evidence="4 5">CBS 120377</strain>
    </source>
</reference>
<dbReference type="KEGG" id="psco:LY89DRAFT_697693"/>
<dbReference type="InParanoid" id="A0A194X9X7"/>
<dbReference type="GO" id="GO:0005739">
    <property type="term" value="C:mitochondrion"/>
    <property type="evidence" value="ECO:0007669"/>
    <property type="project" value="TreeGrafter"/>
</dbReference>
<keyword evidence="5" id="KW-1185">Reference proteome</keyword>
<name>A0A194X9X7_MOLSC</name>
<dbReference type="OrthoDB" id="5973539at2759"/>
<evidence type="ECO:0000313" key="5">
    <source>
        <dbReference type="Proteomes" id="UP000070700"/>
    </source>
</evidence>
<dbReference type="GO" id="GO:0004609">
    <property type="term" value="F:phosphatidylserine decarboxylase activity"/>
    <property type="evidence" value="ECO:0007669"/>
    <property type="project" value="InterPro"/>
</dbReference>
<accession>A0A194X9X7</accession>
<evidence type="ECO:0000313" key="4">
    <source>
        <dbReference type="EMBL" id="KUJ16577.1"/>
    </source>
</evidence>
<dbReference type="RefSeq" id="XP_018070932.1">
    <property type="nucleotide sequence ID" value="XM_018216925.1"/>
</dbReference>
<dbReference type="GeneID" id="28826651"/>
<evidence type="ECO:0000256" key="1">
    <source>
        <dbReference type="ARBA" id="ARBA00022793"/>
    </source>
</evidence>
<keyword evidence="1" id="KW-0210">Decarboxylase</keyword>
<protein>
    <recommendedName>
        <fullName evidence="3">L-tryptophan decarboxylase PsiD-like domain-containing protein</fullName>
    </recommendedName>
</protein>
<keyword evidence="2" id="KW-0456">Lyase</keyword>
<dbReference type="EMBL" id="KQ947416">
    <property type="protein sequence ID" value="KUJ16577.1"/>
    <property type="molecule type" value="Genomic_DNA"/>
</dbReference>
<organism evidence="4 5">
    <name type="scientific">Mollisia scopiformis</name>
    <name type="common">Conifer needle endophyte fungus</name>
    <name type="synonym">Phialocephala scopiformis</name>
    <dbReference type="NCBI Taxonomy" id="149040"/>
    <lineage>
        <taxon>Eukaryota</taxon>
        <taxon>Fungi</taxon>
        <taxon>Dikarya</taxon>
        <taxon>Ascomycota</taxon>
        <taxon>Pezizomycotina</taxon>
        <taxon>Leotiomycetes</taxon>
        <taxon>Helotiales</taxon>
        <taxon>Mollisiaceae</taxon>
        <taxon>Mollisia</taxon>
    </lineage>
</organism>
<dbReference type="Proteomes" id="UP000070700">
    <property type="component" value="Unassembled WGS sequence"/>
</dbReference>
<dbReference type="PANTHER" id="PTHR10067">
    <property type="entry name" value="PHOSPHATIDYLSERINE DECARBOXYLASE"/>
    <property type="match status" value="1"/>
</dbReference>
<dbReference type="Pfam" id="PF02666">
    <property type="entry name" value="PS_Dcarbxylase"/>
    <property type="match status" value="1"/>
</dbReference>